<evidence type="ECO:0000313" key="2">
    <source>
        <dbReference type="EMBL" id="KFI86093.1"/>
    </source>
</evidence>
<evidence type="ECO:0000256" key="1">
    <source>
        <dbReference type="SAM" id="Phobius"/>
    </source>
</evidence>
<reference evidence="2 3" key="1">
    <citation type="submission" date="2014-03" db="EMBL/GenBank/DDBJ databases">
        <title>Genomics of Bifidobacteria.</title>
        <authorList>
            <person name="Ventura M."/>
            <person name="Milani C."/>
            <person name="Lugli G.A."/>
        </authorList>
    </citation>
    <scope>NUCLEOTIDE SEQUENCE [LARGE SCALE GENOMIC DNA]</scope>
    <source>
        <strain evidence="2 3">LMG 14934</strain>
    </source>
</reference>
<gene>
    <name evidence="2" type="ORF">BSAE_1693</name>
</gene>
<evidence type="ECO:0000313" key="3">
    <source>
        <dbReference type="Proteomes" id="UP000029040"/>
    </source>
</evidence>
<keyword evidence="1" id="KW-0812">Transmembrane</keyword>
<accession>A0A087CS43</accession>
<dbReference type="AlphaFoldDB" id="A0A087CS43"/>
<feature type="transmembrane region" description="Helical" evidence="1">
    <location>
        <begin position="75"/>
        <end position="95"/>
    </location>
</feature>
<organism evidence="2 3">
    <name type="scientific">Bifidobacterium pullorum subsp. saeculare DSM 6531 = LMG 14934</name>
    <dbReference type="NCBI Taxonomy" id="1437611"/>
    <lineage>
        <taxon>Bacteria</taxon>
        <taxon>Bacillati</taxon>
        <taxon>Actinomycetota</taxon>
        <taxon>Actinomycetes</taxon>
        <taxon>Bifidobacteriales</taxon>
        <taxon>Bifidobacteriaceae</taxon>
        <taxon>Bifidobacterium</taxon>
    </lineage>
</organism>
<dbReference type="RefSeq" id="WP_033509913.1">
    <property type="nucleotide sequence ID" value="NZ_JDTM01000011.1"/>
</dbReference>
<proteinExistence type="predicted"/>
<sequence length="170" mass="18895">MNEPHAKVWAHRLSLAAGPLIEIIALFLPYAVAKDMEYATYVTDETGMNAINPSMVDFIRIYMSSDIEFVAGGQAYLTLGITVAIGVFALLAFLFAMLRKPIAAMVFDVLSMLAFALQNYDFSDRGVVPSDTFAWGWGMYLYVAAFILTVVCAIWTMIDRRRMRKQAAAA</sequence>
<dbReference type="Proteomes" id="UP000029040">
    <property type="component" value="Unassembled WGS sequence"/>
</dbReference>
<keyword evidence="1" id="KW-1133">Transmembrane helix</keyword>
<feature type="transmembrane region" description="Helical" evidence="1">
    <location>
        <begin position="102"/>
        <end position="120"/>
    </location>
</feature>
<name>A0A087CS43_9BIFI</name>
<dbReference type="EMBL" id="JGZM01000007">
    <property type="protein sequence ID" value="KFI86093.1"/>
    <property type="molecule type" value="Genomic_DNA"/>
</dbReference>
<keyword evidence="1" id="KW-0472">Membrane</keyword>
<feature type="transmembrane region" description="Helical" evidence="1">
    <location>
        <begin position="12"/>
        <end position="32"/>
    </location>
</feature>
<feature type="transmembrane region" description="Helical" evidence="1">
    <location>
        <begin position="140"/>
        <end position="158"/>
    </location>
</feature>
<comment type="caution">
    <text evidence="2">The sequence shown here is derived from an EMBL/GenBank/DDBJ whole genome shotgun (WGS) entry which is preliminary data.</text>
</comment>
<protein>
    <submittedName>
        <fullName evidence="2">Uncharacterized protein</fullName>
    </submittedName>
</protein>